<dbReference type="Pfam" id="PF01643">
    <property type="entry name" value="Acyl-ACP_TE"/>
    <property type="match status" value="1"/>
</dbReference>
<organism evidence="10 11">
    <name type="scientific">Pontibacter toksunensis</name>
    <dbReference type="NCBI Taxonomy" id="1332631"/>
    <lineage>
        <taxon>Bacteria</taxon>
        <taxon>Pseudomonadati</taxon>
        <taxon>Bacteroidota</taxon>
        <taxon>Cytophagia</taxon>
        <taxon>Cytophagales</taxon>
        <taxon>Hymenobacteraceae</taxon>
        <taxon>Pontibacter</taxon>
    </lineage>
</organism>
<proteinExistence type="inferred from homology"/>
<dbReference type="InterPro" id="IPR002864">
    <property type="entry name" value="Acyl-ACP_thioesterase_NHD"/>
</dbReference>
<dbReference type="Gene3D" id="3.10.129.10">
    <property type="entry name" value="Hotdog Thioesterase"/>
    <property type="match status" value="1"/>
</dbReference>
<evidence type="ECO:0000256" key="4">
    <source>
        <dbReference type="ARBA" id="ARBA00022832"/>
    </source>
</evidence>
<keyword evidence="11" id="KW-1185">Reference proteome</keyword>
<dbReference type="RefSeq" id="WP_377482473.1">
    <property type="nucleotide sequence ID" value="NZ_JBHUOX010000003.1"/>
</dbReference>
<sequence length="250" mass="28936">MKATGSTSSFAVRSNEIDYRGQATLPSLVSYMHEAAWDNTFTLGISMYDLLKHDMTWVLQRMRVEMFRYPEHSQKITVATWASGRERIFMHRDFRIYSTNQELLGQATSVWLVMDMVKRQLVSLPDFITALEVAPTEEPLPFAKGKLPQLQEAAYEEQIPVRWHDIDLNRHVTNTRYIQWALDTFPTELLEQKQLREIDIVYRAEAVLGDTVVSAVAPADEENVYLHKLSSQETGKELVQAKSVWRELEI</sequence>
<accession>A0ABW6BQ72</accession>
<evidence type="ECO:0000256" key="2">
    <source>
        <dbReference type="ARBA" id="ARBA00022516"/>
    </source>
</evidence>
<name>A0ABW6BQ72_9BACT</name>
<feature type="domain" description="Acyl-ACP thioesterase-like C-terminal" evidence="9">
    <location>
        <begin position="152"/>
        <end position="247"/>
    </location>
</feature>
<dbReference type="PANTHER" id="PTHR31727">
    <property type="entry name" value="OLEOYL-ACYL CARRIER PROTEIN THIOESTERASE 1, CHLOROPLASTIC"/>
    <property type="match status" value="1"/>
</dbReference>
<evidence type="ECO:0000313" key="11">
    <source>
        <dbReference type="Proteomes" id="UP001597641"/>
    </source>
</evidence>
<dbReference type="SUPFAM" id="SSF54637">
    <property type="entry name" value="Thioesterase/thiol ester dehydrase-isomerase"/>
    <property type="match status" value="2"/>
</dbReference>
<comment type="caution">
    <text evidence="10">The sequence shown here is derived from an EMBL/GenBank/DDBJ whole genome shotgun (WGS) entry which is preliminary data.</text>
</comment>
<evidence type="ECO:0000256" key="5">
    <source>
        <dbReference type="ARBA" id="ARBA00022946"/>
    </source>
</evidence>
<keyword evidence="3" id="KW-0378">Hydrolase</keyword>
<protein>
    <submittedName>
        <fullName evidence="10">Acyl-[acyl-carrier-protein] thioesterase</fullName>
    </submittedName>
</protein>
<keyword evidence="5" id="KW-0809">Transit peptide</keyword>
<dbReference type="EMBL" id="JBHUOX010000003">
    <property type="protein sequence ID" value="MFD2999969.1"/>
    <property type="molecule type" value="Genomic_DNA"/>
</dbReference>
<evidence type="ECO:0000256" key="3">
    <source>
        <dbReference type="ARBA" id="ARBA00022801"/>
    </source>
</evidence>
<dbReference type="InterPro" id="IPR045023">
    <property type="entry name" value="FATA/B"/>
</dbReference>
<dbReference type="Proteomes" id="UP001597641">
    <property type="component" value="Unassembled WGS sequence"/>
</dbReference>
<keyword evidence="2" id="KW-0444">Lipid biosynthesis</keyword>
<evidence type="ECO:0000256" key="7">
    <source>
        <dbReference type="ARBA" id="ARBA00023160"/>
    </source>
</evidence>
<gene>
    <name evidence="10" type="ORF">ACFS7Z_06330</name>
</gene>
<dbReference type="CDD" id="cd00586">
    <property type="entry name" value="4HBT"/>
    <property type="match status" value="2"/>
</dbReference>
<reference evidence="11" key="1">
    <citation type="journal article" date="2019" name="Int. J. Syst. Evol. Microbiol.">
        <title>The Global Catalogue of Microorganisms (GCM) 10K type strain sequencing project: providing services to taxonomists for standard genome sequencing and annotation.</title>
        <authorList>
            <consortium name="The Broad Institute Genomics Platform"/>
            <consortium name="The Broad Institute Genome Sequencing Center for Infectious Disease"/>
            <person name="Wu L."/>
            <person name="Ma J."/>
        </authorList>
    </citation>
    <scope>NUCLEOTIDE SEQUENCE [LARGE SCALE GENOMIC DNA]</scope>
    <source>
        <strain evidence="11">KCTC 23984</strain>
    </source>
</reference>
<dbReference type="InterPro" id="IPR049427">
    <property type="entry name" value="Acyl-ACP_TE_C"/>
</dbReference>
<dbReference type="PANTHER" id="PTHR31727:SF6">
    <property type="entry name" value="OLEOYL-ACYL CARRIER PROTEIN THIOESTERASE 1, CHLOROPLASTIC"/>
    <property type="match status" value="1"/>
</dbReference>
<comment type="similarity">
    <text evidence="1">Belongs to the acyl-ACP thioesterase family.</text>
</comment>
<evidence type="ECO:0000259" key="8">
    <source>
        <dbReference type="Pfam" id="PF01643"/>
    </source>
</evidence>
<keyword evidence="6" id="KW-0443">Lipid metabolism</keyword>
<keyword evidence="4" id="KW-0276">Fatty acid metabolism</keyword>
<evidence type="ECO:0000259" key="9">
    <source>
        <dbReference type="Pfam" id="PF20791"/>
    </source>
</evidence>
<feature type="domain" description="Acyl-ACP thioesterase N-terminal hotdog" evidence="8">
    <location>
        <begin position="8"/>
        <end position="129"/>
    </location>
</feature>
<dbReference type="Pfam" id="PF20791">
    <property type="entry name" value="Acyl-ACP_TE_C"/>
    <property type="match status" value="1"/>
</dbReference>
<evidence type="ECO:0000256" key="6">
    <source>
        <dbReference type="ARBA" id="ARBA00023098"/>
    </source>
</evidence>
<evidence type="ECO:0000256" key="1">
    <source>
        <dbReference type="ARBA" id="ARBA00006500"/>
    </source>
</evidence>
<keyword evidence="7" id="KW-0275">Fatty acid biosynthesis</keyword>
<dbReference type="InterPro" id="IPR029069">
    <property type="entry name" value="HotDog_dom_sf"/>
</dbReference>
<evidence type="ECO:0000313" key="10">
    <source>
        <dbReference type="EMBL" id="MFD2999969.1"/>
    </source>
</evidence>